<evidence type="ECO:0000256" key="8">
    <source>
        <dbReference type="ARBA" id="ARBA00022840"/>
    </source>
</evidence>
<comment type="catalytic activity">
    <reaction evidence="1">
        <text>ATP + protein L-histidine = ADP + protein N-phospho-L-histidine.</text>
        <dbReference type="EC" id="2.7.13.3"/>
    </reaction>
</comment>
<evidence type="ECO:0000313" key="14">
    <source>
        <dbReference type="Proteomes" id="UP001379533"/>
    </source>
</evidence>
<evidence type="ECO:0000259" key="11">
    <source>
        <dbReference type="PROSITE" id="PS50109"/>
    </source>
</evidence>
<feature type="domain" description="HAMP" evidence="12">
    <location>
        <begin position="56"/>
        <end position="108"/>
    </location>
</feature>
<dbReference type="SUPFAM" id="SSF55785">
    <property type="entry name" value="PYP-like sensor domain (PAS domain)"/>
    <property type="match status" value="1"/>
</dbReference>
<dbReference type="SUPFAM" id="SSF55874">
    <property type="entry name" value="ATPase domain of HSP90 chaperone/DNA topoisomerase II/histidine kinase"/>
    <property type="match status" value="1"/>
</dbReference>
<dbReference type="PROSITE" id="PS50109">
    <property type="entry name" value="HIS_KIN"/>
    <property type="match status" value="1"/>
</dbReference>
<evidence type="ECO:0000256" key="4">
    <source>
        <dbReference type="ARBA" id="ARBA00022553"/>
    </source>
</evidence>
<keyword evidence="6" id="KW-0547">Nucleotide-binding</keyword>
<protein>
    <recommendedName>
        <fullName evidence="3">histidine kinase</fullName>
        <ecNumber evidence="3">2.7.13.3</ecNumber>
    </recommendedName>
</protein>
<dbReference type="RefSeq" id="WP_394847947.1">
    <property type="nucleotide sequence ID" value="NZ_CP089982.1"/>
</dbReference>
<dbReference type="InterPro" id="IPR005467">
    <property type="entry name" value="His_kinase_dom"/>
</dbReference>
<reference evidence="13 14" key="1">
    <citation type="submission" date="2021-12" db="EMBL/GenBank/DDBJ databases">
        <title>Discovery of the Pendulisporaceae a myxobacterial family with distinct sporulation behavior and unique specialized metabolism.</title>
        <authorList>
            <person name="Garcia R."/>
            <person name="Popoff A."/>
            <person name="Bader C.D."/>
            <person name="Loehr J."/>
            <person name="Walesch S."/>
            <person name="Walt C."/>
            <person name="Boldt J."/>
            <person name="Bunk B."/>
            <person name="Haeckl F.J.F.P.J."/>
            <person name="Gunesch A.P."/>
            <person name="Birkelbach J."/>
            <person name="Nuebel U."/>
            <person name="Pietschmann T."/>
            <person name="Bach T."/>
            <person name="Mueller R."/>
        </authorList>
    </citation>
    <scope>NUCLEOTIDE SEQUENCE [LARGE SCALE GENOMIC DNA]</scope>
    <source>
        <strain evidence="13 14">MSr12523</strain>
    </source>
</reference>
<feature type="domain" description="Histidine kinase" evidence="11">
    <location>
        <begin position="233"/>
        <end position="435"/>
    </location>
</feature>
<evidence type="ECO:0000259" key="12">
    <source>
        <dbReference type="PROSITE" id="PS50885"/>
    </source>
</evidence>
<evidence type="ECO:0000256" key="9">
    <source>
        <dbReference type="ARBA" id="ARBA00023012"/>
    </source>
</evidence>
<dbReference type="EMBL" id="CP089982">
    <property type="protein sequence ID" value="WXA97331.1"/>
    <property type="molecule type" value="Genomic_DNA"/>
</dbReference>
<dbReference type="PANTHER" id="PTHR42878">
    <property type="entry name" value="TWO-COMPONENT HISTIDINE KINASE"/>
    <property type="match status" value="1"/>
</dbReference>
<evidence type="ECO:0000256" key="6">
    <source>
        <dbReference type="ARBA" id="ARBA00022741"/>
    </source>
</evidence>
<dbReference type="SMART" id="SM00304">
    <property type="entry name" value="HAMP"/>
    <property type="match status" value="1"/>
</dbReference>
<dbReference type="PRINTS" id="PR00344">
    <property type="entry name" value="BCTRLSENSOR"/>
</dbReference>
<proteinExistence type="predicted"/>
<sequence length="442" mass="48853">MSLSSRFTTIALTGVAVTAMVAAYVARRWPQSNLVLWAPFAAGGLFTLVAMGTAAGSVRRTLTALADGVRGFQASDFSLRLAVDRDDEIGELLRLYNKLADAMREERREVFQRELLLDTLLQGAPVATILTSEAGRVVFSNRAAREYLGGGKRLEEKRWDDILAACPKALREGLLASEDVLFKSPDEQGDETFRATRRSFQINAQTHTLFTVERLTPELRRREVEVWKNAIRVINHELNNSLAPIQSLVHSGRRVLERPQHAGRLVEIFQAVEERVKHLAAFLDAYAKVAKVPRPQRQEVEWEEFLAEVQRISPFRLEGKPPHRTGFFDPGLLQQVLINLLKNARESGSGAEEVAVSLDGTLDGGIVLRVLDRGRGMEPDALSQAHLPFYTSKPTGTGVGLALCNEIVEAHGGRLRLENRNGGGLVATCRLPGRGVISSREP</sequence>
<name>A0ABZ2KFH5_9BACT</name>
<keyword evidence="10" id="KW-0472">Membrane</keyword>
<dbReference type="Pfam" id="PF02518">
    <property type="entry name" value="HATPase_c"/>
    <property type="match status" value="1"/>
</dbReference>
<gene>
    <name evidence="13" type="ORF">LZC95_10840</name>
</gene>
<keyword evidence="5" id="KW-0808">Transferase</keyword>
<keyword evidence="14" id="KW-1185">Reference proteome</keyword>
<keyword evidence="4" id="KW-0597">Phosphoprotein</keyword>
<dbReference type="InterPro" id="IPR004358">
    <property type="entry name" value="Sig_transdc_His_kin-like_C"/>
</dbReference>
<evidence type="ECO:0000256" key="7">
    <source>
        <dbReference type="ARBA" id="ARBA00022777"/>
    </source>
</evidence>
<dbReference type="Proteomes" id="UP001379533">
    <property type="component" value="Chromosome"/>
</dbReference>
<evidence type="ECO:0000256" key="10">
    <source>
        <dbReference type="SAM" id="Phobius"/>
    </source>
</evidence>
<accession>A0ABZ2KFH5</accession>
<dbReference type="InterPro" id="IPR035965">
    <property type="entry name" value="PAS-like_dom_sf"/>
</dbReference>
<comment type="subcellular location">
    <subcellularLocation>
        <location evidence="2">Membrane</location>
    </subcellularLocation>
</comment>
<keyword evidence="10" id="KW-0812">Transmembrane</keyword>
<dbReference type="PROSITE" id="PS50885">
    <property type="entry name" value="HAMP"/>
    <property type="match status" value="1"/>
</dbReference>
<keyword evidence="8 13" id="KW-0067">ATP-binding</keyword>
<dbReference type="InterPro" id="IPR050351">
    <property type="entry name" value="BphY/WalK/GraS-like"/>
</dbReference>
<keyword evidence="10" id="KW-1133">Transmembrane helix</keyword>
<evidence type="ECO:0000256" key="1">
    <source>
        <dbReference type="ARBA" id="ARBA00000085"/>
    </source>
</evidence>
<feature type="transmembrane region" description="Helical" evidence="10">
    <location>
        <begin position="6"/>
        <end position="27"/>
    </location>
</feature>
<dbReference type="InterPro" id="IPR036890">
    <property type="entry name" value="HATPase_C_sf"/>
</dbReference>
<organism evidence="13 14">
    <name type="scientific">Pendulispora brunnea</name>
    <dbReference type="NCBI Taxonomy" id="2905690"/>
    <lineage>
        <taxon>Bacteria</taxon>
        <taxon>Pseudomonadati</taxon>
        <taxon>Myxococcota</taxon>
        <taxon>Myxococcia</taxon>
        <taxon>Myxococcales</taxon>
        <taxon>Sorangiineae</taxon>
        <taxon>Pendulisporaceae</taxon>
        <taxon>Pendulispora</taxon>
    </lineage>
</organism>
<dbReference type="Gene3D" id="3.30.565.10">
    <property type="entry name" value="Histidine kinase-like ATPase, C-terminal domain"/>
    <property type="match status" value="1"/>
</dbReference>
<feature type="transmembrane region" description="Helical" evidence="10">
    <location>
        <begin position="34"/>
        <end position="55"/>
    </location>
</feature>
<dbReference type="InterPro" id="IPR003660">
    <property type="entry name" value="HAMP_dom"/>
</dbReference>
<evidence type="ECO:0000313" key="13">
    <source>
        <dbReference type="EMBL" id="WXA97331.1"/>
    </source>
</evidence>
<dbReference type="EC" id="2.7.13.3" evidence="3"/>
<dbReference type="Gene3D" id="6.10.340.10">
    <property type="match status" value="1"/>
</dbReference>
<dbReference type="SMART" id="SM00387">
    <property type="entry name" value="HATPase_c"/>
    <property type="match status" value="1"/>
</dbReference>
<keyword evidence="9" id="KW-0902">Two-component regulatory system</keyword>
<evidence type="ECO:0000256" key="3">
    <source>
        <dbReference type="ARBA" id="ARBA00012438"/>
    </source>
</evidence>
<keyword evidence="7" id="KW-0418">Kinase</keyword>
<evidence type="ECO:0000256" key="5">
    <source>
        <dbReference type="ARBA" id="ARBA00022679"/>
    </source>
</evidence>
<dbReference type="CDD" id="cd06225">
    <property type="entry name" value="HAMP"/>
    <property type="match status" value="1"/>
</dbReference>
<evidence type="ECO:0000256" key="2">
    <source>
        <dbReference type="ARBA" id="ARBA00004370"/>
    </source>
</evidence>
<dbReference type="InterPro" id="IPR003594">
    <property type="entry name" value="HATPase_dom"/>
</dbReference>
<dbReference type="PANTHER" id="PTHR42878:SF7">
    <property type="entry name" value="SENSOR HISTIDINE KINASE GLRK"/>
    <property type="match status" value="1"/>
</dbReference>
<dbReference type="GO" id="GO:0005524">
    <property type="term" value="F:ATP binding"/>
    <property type="evidence" value="ECO:0007669"/>
    <property type="project" value="UniProtKB-KW"/>
</dbReference>